<protein>
    <submittedName>
        <fullName evidence="1">Uncharacterized protein</fullName>
    </submittedName>
</protein>
<organism evidence="1 2">
    <name type="scientific">Scyliorhinus torazame</name>
    <name type="common">Cloudy catshark</name>
    <name type="synonym">Catulus torazame</name>
    <dbReference type="NCBI Taxonomy" id="75743"/>
    <lineage>
        <taxon>Eukaryota</taxon>
        <taxon>Metazoa</taxon>
        <taxon>Chordata</taxon>
        <taxon>Craniata</taxon>
        <taxon>Vertebrata</taxon>
        <taxon>Chondrichthyes</taxon>
        <taxon>Elasmobranchii</taxon>
        <taxon>Galeomorphii</taxon>
        <taxon>Galeoidea</taxon>
        <taxon>Carcharhiniformes</taxon>
        <taxon>Scyliorhinidae</taxon>
        <taxon>Scyliorhinus</taxon>
    </lineage>
</organism>
<reference evidence="1 2" key="1">
    <citation type="journal article" date="2018" name="Nat. Ecol. Evol.">
        <title>Shark genomes provide insights into elasmobranch evolution and the origin of vertebrates.</title>
        <authorList>
            <person name="Hara Y"/>
            <person name="Yamaguchi K"/>
            <person name="Onimaru K"/>
            <person name="Kadota M"/>
            <person name="Koyanagi M"/>
            <person name="Keeley SD"/>
            <person name="Tatsumi K"/>
            <person name="Tanaka K"/>
            <person name="Motone F"/>
            <person name="Kageyama Y"/>
            <person name="Nozu R"/>
            <person name="Adachi N"/>
            <person name="Nishimura O"/>
            <person name="Nakagawa R"/>
            <person name="Tanegashima C"/>
            <person name="Kiyatake I"/>
            <person name="Matsumoto R"/>
            <person name="Murakumo K"/>
            <person name="Nishida K"/>
            <person name="Terakita A"/>
            <person name="Kuratani S"/>
            <person name="Sato K"/>
            <person name="Hyodo S Kuraku.S."/>
        </authorList>
    </citation>
    <scope>NUCLEOTIDE SEQUENCE [LARGE SCALE GENOMIC DNA]</scope>
</reference>
<accession>A0A401NXB6</accession>
<proteinExistence type="predicted"/>
<comment type="caution">
    <text evidence="1">The sequence shown here is derived from an EMBL/GenBank/DDBJ whole genome shotgun (WGS) entry which is preliminary data.</text>
</comment>
<dbReference type="Proteomes" id="UP000288216">
    <property type="component" value="Unassembled WGS sequence"/>
</dbReference>
<dbReference type="AlphaFoldDB" id="A0A401NXB6"/>
<gene>
    <name evidence="1" type="ORF">scyTo_0004801</name>
</gene>
<keyword evidence="2" id="KW-1185">Reference proteome</keyword>
<dbReference type="EMBL" id="BFAA01001442">
    <property type="protein sequence ID" value="GCB65494.1"/>
    <property type="molecule type" value="Genomic_DNA"/>
</dbReference>
<sequence length="93" mass="10347">MAALRRRVKAYPRPESACLGACAIVQEAKRGRAEPRHSPLWRLVSPLAHALFFSVQSMRRGNDGFGATQHMSVAQQLVNQSHLIDQNLNLISL</sequence>
<evidence type="ECO:0000313" key="2">
    <source>
        <dbReference type="Proteomes" id="UP000288216"/>
    </source>
</evidence>
<evidence type="ECO:0000313" key="1">
    <source>
        <dbReference type="EMBL" id="GCB65494.1"/>
    </source>
</evidence>
<name>A0A401NXB6_SCYTO</name>